<gene>
    <name evidence="2" type="ORF">M440DRAFT_1390647</name>
</gene>
<accession>A0A2T4C6W4</accession>
<dbReference type="OrthoDB" id="2013972at2759"/>
<evidence type="ECO:0000313" key="3">
    <source>
        <dbReference type="Proteomes" id="UP000240760"/>
    </source>
</evidence>
<dbReference type="AlphaFoldDB" id="A0A2T4C6W4"/>
<protein>
    <submittedName>
        <fullName evidence="2">Uncharacterized protein</fullName>
    </submittedName>
</protein>
<evidence type="ECO:0000256" key="1">
    <source>
        <dbReference type="SAM" id="MobiDB-lite"/>
    </source>
</evidence>
<organism evidence="2 3">
    <name type="scientific">Trichoderma longibrachiatum ATCC 18648</name>
    <dbReference type="NCBI Taxonomy" id="983965"/>
    <lineage>
        <taxon>Eukaryota</taxon>
        <taxon>Fungi</taxon>
        <taxon>Dikarya</taxon>
        <taxon>Ascomycota</taxon>
        <taxon>Pezizomycotina</taxon>
        <taxon>Sordariomycetes</taxon>
        <taxon>Hypocreomycetidae</taxon>
        <taxon>Hypocreales</taxon>
        <taxon>Hypocreaceae</taxon>
        <taxon>Trichoderma</taxon>
    </lineage>
</organism>
<evidence type="ECO:0000313" key="2">
    <source>
        <dbReference type="EMBL" id="PTB77300.1"/>
    </source>
</evidence>
<dbReference type="EMBL" id="KZ679130">
    <property type="protein sequence ID" value="PTB77300.1"/>
    <property type="molecule type" value="Genomic_DNA"/>
</dbReference>
<proteinExistence type="predicted"/>
<dbReference type="STRING" id="983965.A0A2T4C6W4"/>
<reference evidence="2 3" key="1">
    <citation type="submission" date="2016-07" db="EMBL/GenBank/DDBJ databases">
        <title>Multiple horizontal gene transfer events from other fungi enriched the ability of initially mycotrophic Trichoderma (Ascomycota) to feed on dead plant biomass.</title>
        <authorList>
            <consortium name="DOE Joint Genome Institute"/>
            <person name="Aerts A."/>
            <person name="Atanasova L."/>
            <person name="Chenthamara K."/>
            <person name="Zhang J."/>
            <person name="Grujic M."/>
            <person name="Henrissat B."/>
            <person name="Kuo A."/>
            <person name="Salamov A."/>
            <person name="Lipzen A."/>
            <person name="Labutti K."/>
            <person name="Barry K."/>
            <person name="Miao Y."/>
            <person name="Rahimi M.J."/>
            <person name="Shen Q."/>
            <person name="Grigoriev I.V."/>
            <person name="Kubicek C.P."/>
            <person name="Druzhinina I.S."/>
        </authorList>
    </citation>
    <scope>NUCLEOTIDE SEQUENCE [LARGE SCALE GENOMIC DNA]</scope>
    <source>
        <strain evidence="2 3">ATCC 18648</strain>
    </source>
</reference>
<sequence>MASPVGRAKSPSTSPRGKEQSASASASPRHSPSQSAGVATPLAGLVAGDADNPVPVQVDTDAYPDNPADADSTYGSDQDSAYTGSVTSSIYNYQYENGRRYHAYREGQYADVLMEGVKREFRSRDLRLITSYRFIIGRKPLNA</sequence>
<dbReference type="Proteomes" id="UP000240760">
    <property type="component" value="Unassembled WGS sequence"/>
</dbReference>
<feature type="compositionally biased region" description="Low complexity" evidence="1">
    <location>
        <begin position="20"/>
        <end position="36"/>
    </location>
</feature>
<name>A0A2T4C6W4_TRILO</name>
<feature type="region of interest" description="Disordered" evidence="1">
    <location>
        <begin position="1"/>
        <end position="81"/>
    </location>
</feature>
<keyword evidence="3" id="KW-1185">Reference proteome</keyword>